<feature type="transmembrane region" description="Helical" evidence="1">
    <location>
        <begin position="120"/>
        <end position="136"/>
    </location>
</feature>
<dbReference type="EMBL" id="JBJIAA010000001">
    <property type="protein sequence ID" value="MFL0249078.1"/>
    <property type="molecule type" value="Genomic_DNA"/>
</dbReference>
<evidence type="ECO:0008006" key="4">
    <source>
        <dbReference type="Google" id="ProtNLM"/>
    </source>
</evidence>
<dbReference type="Proteomes" id="UP001623592">
    <property type="component" value="Unassembled WGS sequence"/>
</dbReference>
<accession>A0ABW8T963</accession>
<feature type="transmembrane region" description="Helical" evidence="1">
    <location>
        <begin position="278"/>
        <end position="296"/>
    </location>
</feature>
<feature type="transmembrane region" description="Helical" evidence="1">
    <location>
        <begin position="37"/>
        <end position="54"/>
    </location>
</feature>
<evidence type="ECO:0000313" key="2">
    <source>
        <dbReference type="EMBL" id="MFL0249078.1"/>
    </source>
</evidence>
<protein>
    <recommendedName>
        <fullName evidence="4">DUF4129 domain-containing protein</fullName>
    </recommendedName>
</protein>
<gene>
    <name evidence="2" type="ORF">ACJDT4_01475</name>
</gene>
<sequence>MSLSRQIRNIYTINFLIFLYIIWSALSGIGFENKADYKLYIITLVGIFIMQYICYKKVNKIISAFISSSIALLLMYAFINNFNYLIMDMIYYIFIVFLFGKYDKNSLDYYKLKDYARKSIYIIIAAALIICKFDIYGKQEILKFYIIYLASAIILLRQSRAYISNLDKKVSVKNDILISIVLIIFCFDWVSNRVFELISLIFSFIKLLLSYAIIPLEYIMIKSVYLICYWIGPSLKKIIAELLKAVTRNNDNSPIKSSNNSNLDYSKFGVNNRNIPSWMPLVLEFLVVLIIVYIIYKFMQRYSDSKVREISDGVFEEREKIKSYKPKKRTKKFFDFLRKGKSINDKVIYLFTKFEYIAFKNGILKKSMTANELVEAAEEHFNIDNEIKVLANIYNEAKFSGRDVDEDKYYSSYKVYSRIRKTLDKRNKDS</sequence>
<dbReference type="RefSeq" id="WP_406785752.1">
    <property type="nucleotide sequence ID" value="NZ_JBJIAA010000001.1"/>
</dbReference>
<feature type="transmembrane region" description="Helical" evidence="1">
    <location>
        <begin position="175"/>
        <end position="191"/>
    </location>
</feature>
<feature type="transmembrane region" description="Helical" evidence="1">
    <location>
        <begin position="84"/>
        <end position="100"/>
    </location>
</feature>
<keyword evidence="3" id="KW-1185">Reference proteome</keyword>
<proteinExistence type="predicted"/>
<feature type="transmembrane region" description="Helical" evidence="1">
    <location>
        <begin position="12"/>
        <end position="31"/>
    </location>
</feature>
<keyword evidence="1" id="KW-0812">Transmembrane</keyword>
<keyword evidence="1" id="KW-0472">Membrane</keyword>
<feature type="transmembrane region" description="Helical" evidence="1">
    <location>
        <begin position="142"/>
        <end position="163"/>
    </location>
</feature>
<evidence type="ECO:0000256" key="1">
    <source>
        <dbReference type="SAM" id="Phobius"/>
    </source>
</evidence>
<keyword evidence="1" id="KW-1133">Transmembrane helix</keyword>
<evidence type="ECO:0000313" key="3">
    <source>
        <dbReference type="Proteomes" id="UP001623592"/>
    </source>
</evidence>
<organism evidence="2 3">
    <name type="scientific">Clostridium neuense</name>
    <dbReference type="NCBI Taxonomy" id="1728934"/>
    <lineage>
        <taxon>Bacteria</taxon>
        <taxon>Bacillati</taxon>
        <taxon>Bacillota</taxon>
        <taxon>Clostridia</taxon>
        <taxon>Eubacteriales</taxon>
        <taxon>Clostridiaceae</taxon>
        <taxon>Clostridium</taxon>
    </lineage>
</organism>
<reference evidence="2 3" key="1">
    <citation type="submission" date="2024-11" db="EMBL/GenBank/DDBJ databases">
        <authorList>
            <person name="Heng Y.C."/>
            <person name="Lim A.C.H."/>
            <person name="Lee J.K.Y."/>
            <person name="Kittelmann S."/>
        </authorList>
    </citation>
    <scope>NUCLEOTIDE SEQUENCE [LARGE SCALE GENOMIC DNA]</scope>
    <source>
        <strain evidence="2 3">WILCCON 0114</strain>
    </source>
</reference>
<name>A0ABW8T963_9CLOT</name>
<comment type="caution">
    <text evidence="2">The sequence shown here is derived from an EMBL/GenBank/DDBJ whole genome shotgun (WGS) entry which is preliminary data.</text>
</comment>